<dbReference type="Gene3D" id="2.40.50.100">
    <property type="match status" value="1"/>
</dbReference>
<dbReference type="EMBL" id="JMQP01000002">
    <property type="protein sequence ID" value="KIS35815.1"/>
    <property type="molecule type" value="Genomic_DNA"/>
</dbReference>
<dbReference type="SUPFAM" id="SSF46785">
    <property type="entry name" value="Winged helix' DNA-binding domain"/>
    <property type="match status" value="1"/>
</dbReference>
<dbReference type="InterPro" id="IPR008995">
    <property type="entry name" value="Mo/tungstate-bd_C_term_dom"/>
</dbReference>
<dbReference type="PATRIC" id="fig|727.529.peg.304"/>
<reference evidence="8 9" key="1">
    <citation type="submission" date="2014-05" db="EMBL/GenBank/DDBJ databases">
        <title>Methylome analysis of the phasevarions of Haemophilus influenzae.</title>
        <authorList>
            <person name="Atack J.M."/>
            <person name="Fox K.L."/>
            <person name="Power P.M."/>
            <person name="Clark T."/>
            <person name="Jurcisek J."/>
            <person name="Korlach J."/>
            <person name="Bakaletz L.O."/>
            <person name="Jennings M.P."/>
        </authorList>
    </citation>
    <scope>NUCLEOTIDE SEQUENCE [LARGE SCALE GENOMIC DNA]</scope>
    <source>
        <strain evidence="8 9">1209</strain>
    </source>
</reference>
<dbReference type="InterPro" id="IPR036390">
    <property type="entry name" value="WH_DNA-bd_sf"/>
</dbReference>
<keyword evidence="2 5" id="KW-0813">Transport</keyword>
<keyword evidence="3 5" id="KW-0500">Molybdenum</keyword>
<dbReference type="PIRSF" id="PIRSF005763">
    <property type="entry name" value="Txn_reg_ModE"/>
    <property type="match status" value="1"/>
</dbReference>
<evidence type="ECO:0000313" key="9">
    <source>
        <dbReference type="Proteomes" id="UP000050700"/>
    </source>
</evidence>
<dbReference type="Proteomes" id="UP000050700">
    <property type="component" value="Unassembled WGS sequence"/>
</dbReference>
<dbReference type="NCBIfam" id="TIGR00638">
    <property type="entry name" value="Mop"/>
    <property type="match status" value="1"/>
</dbReference>
<proteinExistence type="inferred from homology"/>
<dbReference type="NCBIfam" id="TIGR00637">
    <property type="entry name" value="ModE_repress"/>
    <property type="match status" value="1"/>
</dbReference>
<evidence type="ECO:0000313" key="8">
    <source>
        <dbReference type="EMBL" id="KIS35815.1"/>
    </source>
</evidence>
<dbReference type="AlphaFoldDB" id="A0A0D0HNW9"/>
<dbReference type="InterPro" id="IPR003725">
    <property type="entry name" value="ModE-bd_N"/>
</dbReference>
<feature type="region of interest" description="Required for dimer formation and molybdate binding" evidence="6">
    <location>
        <begin position="125"/>
        <end position="133"/>
    </location>
</feature>
<evidence type="ECO:0000256" key="3">
    <source>
        <dbReference type="ARBA" id="ARBA00022505"/>
    </source>
</evidence>
<dbReference type="InterPro" id="IPR051815">
    <property type="entry name" value="Molybdate_resp_trans_reg"/>
</dbReference>
<dbReference type="PROSITE" id="PS51866">
    <property type="entry name" value="MOP"/>
    <property type="match status" value="2"/>
</dbReference>
<dbReference type="Pfam" id="PF00126">
    <property type="entry name" value="HTH_1"/>
    <property type="match status" value="1"/>
</dbReference>
<dbReference type="InterPro" id="IPR016462">
    <property type="entry name" value="ModE"/>
</dbReference>
<evidence type="ECO:0000256" key="5">
    <source>
        <dbReference type="PIRNR" id="PIRNR005763"/>
    </source>
</evidence>
<organism evidence="8 9">
    <name type="scientific">Haemophilus influenzae</name>
    <dbReference type="NCBI Taxonomy" id="727"/>
    <lineage>
        <taxon>Bacteria</taxon>
        <taxon>Pseudomonadati</taxon>
        <taxon>Pseudomonadota</taxon>
        <taxon>Gammaproteobacteria</taxon>
        <taxon>Pasteurellales</taxon>
        <taxon>Pasteurellaceae</taxon>
        <taxon>Haemophilus</taxon>
    </lineage>
</organism>
<dbReference type="SUPFAM" id="SSF50331">
    <property type="entry name" value="MOP-like"/>
    <property type="match status" value="1"/>
</dbReference>
<comment type="similarity">
    <text evidence="1 5">Belongs to the ModE family.</text>
</comment>
<keyword evidence="4" id="KW-0677">Repeat</keyword>
<dbReference type="Pfam" id="PF03459">
    <property type="entry name" value="TOBE"/>
    <property type="match status" value="1"/>
</dbReference>
<feature type="domain" description="Mop" evidence="7">
    <location>
        <begin position="124"/>
        <end position="191"/>
    </location>
</feature>
<dbReference type="RefSeq" id="WP_005664858.1">
    <property type="nucleotide sequence ID" value="NZ_AP018771.1"/>
</dbReference>
<evidence type="ECO:0000256" key="6">
    <source>
        <dbReference type="PIRSR" id="PIRSR005763-1"/>
    </source>
</evidence>
<comment type="caution">
    <text evidence="8">The sequence shown here is derived from an EMBL/GenBank/DDBJ whole genome shotgun (WGS) entry which is preliminary data.</text>
</comment>
<accession>A0A0D0HNW9</accession>
<evidence type="ECO:0000259" key="7">
    <source>
        <dbReference type="PROSITE" id="PS51866"/>
    </source>
</evidence>
<dbReference type="InterPro" id="IPR005116">
    <property type="entry name" value="Transp-assoc_OB_typ1"/>
</dbReference>
<name>A0A0D0HNW9_HAEIF</name>
<evidence type="ECO:0000256" key="4">
    <source>
        <dbReference type="ARBA" id="ARBA00022737"/>
    </source>
</evidence>
<evidence type="ECO:0000256" key="2">
    <source>
        <dbReference type="ARBA" id="ARBA00022448"/>
    </source>
</evidence>
<dbReference type="GO" id="GO:0003700">
    <property type="term" value="F:DNA-binding transcription factor activity"/>
    <property type="evidence" value="ECO:0007669"/>
    <property type="project" value="InterPro"/>
</dbReference>
<dbReference type="GO" id="GO:0015689">
    <property type="term" value="P:molybdate ion transport"/>
    <property type="evidence" value="ECO:0007669"/>
    <property type="project" value="UniProtKB-UniRule"/>
</dbReference>
<dbReference type="PANTHER" id="PTHR30432">
    <property type="entry name" value="TRANSCRIPTIONAL REGULATOR MODE"/>
    <property type="match status" value="1"/>
</dbReference>
<dbReference type="InterPro" id="IPR000847">
    <property type="entry name" value="LysR_HTH_N"/>
</dbReference>
<dbReference type="Gene3D" id="1.10.10.10">
    <property type="entry name" value="Winged helix-like DNA-binding domain superfamily/Winged helix DNA-binding domain"/>
    <property type="match status" value="1"/>
</dbReference>
<dbReference type="GO" id="GO:0030151">
    <property type="term" value="F:molybdenum ion binding"/>
    <property type="evidence" value="ECO:0007669"/>
    <property type="project" value="UniProtKB-UniRule"/>
</dbReference>
<dbReference type="InterPro" id="IPR036388">
    <property type="entry name" value="WH-like_DNA-bd_sf"/>
</dbReference>
<gene>
    <name evidence="8" type="primary">modE</name>
    <name evidence="8" type="ORF">NTHI1209_01427</name>
</gene>
<dbReference type="InterPro" id="IPR004606">
    <property type="entry name" value="Mop_domain"/>
</dbReference>
<feature type="domain" description="Mop" evidence="7">
    <location>
        <begin position="194"/>
        <end position="253"/>
    </location>
</feature>
<protein>
    <submittedName>
        <fullName evidence="8">Transcriptional regulator modE</fullName>
    </submittedName>
</protein>
<evidence type="ECO:0000256" key="1">
    <source>
        <dbReference type="ARBA" id="ARBA00008110"/>
    </source>
</evidence>
<sequence>MKNTEILLTIKLQQALFIDPKRVRLLKEIQQCGSINQAAKNAKVSYKSAWDHLEAMNKISPRPLLERNTGGKNGGGTVLTTYAERLLQLYDLLERTQEHAFHILQDESVPLDSLLTATARFSLQSSARNQFFGRVAQQRIIDSRCVVDVNVQGLPTPLQVSITTKSSARLKLITEKEVMLMFKAPWVKISEQPLANQPNQFPVNIKSLNEEEAILQFAESDIEFCATVHQPNQWQIGQQVWIHIDQEQIILATLG</sequence>
<dbReference type="PANTHER" id="PTHR30432:SF1">
    <property type="entry name" value="DNA-BINDING TRANSCRIPTIONAL DUAL REGULATOR MODE"/>
    <property type="match status" value="1"/>
</dbReference>